<gene>
    <name evidence="1" type="ORF">K402DRAFT_460255</name>
</gene>
<sequence>MDPPSPVELTSARALLAVPEKSAFFKIPLEIRELIYNEYLNDQDVRHPDITASDLHYHNLPLPDIAQTLREPLCHVSKEVAVELFQTYLRDNTVRFQGSPLQISKYLLCLPVGVRDLIKRIAVSWHVAPVGCHKLTGLENILLYTNIKSIESVLYFWNKGWDKFRHSAYNRWFSNVWVWSLESLIGGSINEVSILYKPRNDEAIRDPPFDIRELADKANNPPATWDLSKYRGLEAIQDYLTAEEYDVDLRQFVSSVTIEQWPRINSNGEQAHLTFRRPEGFE</sequence>
<evidence type="ECO:0000313" key="1">
    <source>
        <dbReference type="EMBL" id="KAF1990847.1"/>
    </source>
</evidence>
<dbReference type="AlphaFoldDB" id="A0A6G1HCQ7"/>
<reference evidence="1" key="1">
    <citation type="journal article" date="2020" name="Stud. Mycol.">
        <title>101 Dothideomycetes genomes: a test case for predicting lifestyles and emergence of pathogens.</title>
        <authorList>
            <person name="Haridas S."/>
            <person name="Albert R."/>
            <person name="Binder M."/>
            <person name="Bloem J."/>
            <person name="Labutti K."/>
            <person name="Salamov A."/>
            <person name="Andreopoulos B."/>
            <person name="Baker S."/>
            <person name="Barry K."/>
            <person name="Bills G."/>
            <person name="Bluhm B."/>
            <person name="Cannon C."/>
            <person name="Castanera R."/>
            <person name="Culley D."/>
            <person name="Daum C."/>
            <person name="Ezra D."/>
            <person name="Gonzalez J."/>
            <person name="Henrissat B."/>
            <person name="Kuo A."/>
            <person name="Liang C."/>
            <person name="Lipzen A."/>
            <person name="Lutzoni F."/>
            <person name="Magnuson J."/>
            <person name="Mondo S."/>
            <person name="Nolan M."/>
            <person name="Ohm R."/>
            <person name="Pangilinan J."/>
            <person name="Park H.-J."/>
            <person name="Ramirez L."/>
            <person name="Alfaro M."/>
            <person name="Sun H."/>
            <person name="Tritt A."/>
            <person name="Yoshinaga Y."/>
            <person name="Zwiers L.-H."/>
            <person name="Turgeon B."/>
            <person name="Goodwin S."/>
            <person name="Spatafora J."/>
            <person name="Crous P."/>
            <person name="Grigoriev I."/>
        </authorList>
    </citation>
    <scope>NUCLEOTIDE SEQUENCE</scope>
    <source>
        <strain evidence="1">CBS 113979</strain>
    </source>
</reference>
<evidence type="ECO:0000313" key="2">
    <source>
        <dbReference type="Proteomes" id="UP000800041"/>
    </source>
</evidence>
<proteinExistence type="predicted"/>
<name>A0A6G1HCQ7_9PEZI</name>
<dbReference type="Proteomes" id="UP000800041">
    <property type="component" value="Unassembled WGS sequence"/>
</dbReference>
<protein>
    <submittedName>
        <fullName evidence="1">Uncharacterized protein</fullName>
    </submittedName>
</protein>
<keyword evidence="2" id="KW-1185">Reference proteome</keyword>
<dbReference type="EMBL" id="ML977141">
    <property type="protein sequence ID" value="KAF1990847.1"/>
    <property type="molecule type" value="Genomic_DNA"/>
</dbReference>
<organism evidence="1 2">
    <name type="scientific">Aulographum hederae CBS 113979</name>
    <dbReference type="NCBI Taxonomy" id="1176131"/>
    <lineage>
        <taxon>Eukaryota</taxon>
        <taxon>Fungi</taxon>
        <taxon>Dikarya</taxon>
        <taxon>Ascomycota</taxon>
        <taxon>Pezizomycotina</taxon>
        <taxon>Dothideomycetes</taxon>
        <taxon>Pleosporomycetidae</taxon>
        <taxon>Aulographales</taxon>
        <taxon>Aulographaceae</taxon>
    </lineage>
</organism>
<accession>A0A6G1HCQ7</accession>